<organism evidence="2 3">
    <name type="scientific">Massilia jejuensis</name>
    <dbReference type="NCBI Taxonomy" id="648894"/>
    <lineage>
        <taxon>Bacteria</taxon>
        <taxon>Pseudomonadati</taxon>
        <taxon>Pseudomonadota</taxon>
        <taxon>Betaproteobacteria</taxon>
        <taxon>Burkholderiales</taxon>
        <taxon>Oxalobacteraceae</taxon>
        <taxon>Telluria group</taxon>
        <taxon>Massilia</taxon>
    </lineage>
</organism>
<evidence type="ECO:0000313" key="2">
    <source>
        <dbReference type="EMBL" id="MFC5511300.1"/>
    </source>
</evidence>
<evidence type="ECO:0000313" key="3">
    <source>
        <dbReference type="Proteomes" id="UP001596031"/>
    </source>
</evidence>
<reference evidence="3" key="1">
    <citation type="journal article" date="2019" name="Int. J. Syst. Evol. Microbiol.">
        <title>The Global Catalogue of Microorganisms (GCM) 10K type strain sequencing project: providing services to taxonomists for standard genome sequencing and annotation.</title>
        <authorList>
            <consortium name="The Broad Institute Genomics Platform"/>
            <consortium name="The Broad Institute Genome Sequencing Center for Infectious Disease"/>
            <person name="Wu L."/>
            <person name="Ma J."/>
        </authorList>
    </citation>
    <scope>NUCLEOTIDE SEQUENCE [LARGE SCALE GENOMIC DNA]</scope>
    <source>
        <strain evidence="3">CCUG 38813</strain>
    </source>
</reference>
<dbReference type="Proteomes" id="UP001596031">
    <property type="component" value="Unassembled WGS sequence"/>
</dbReference>
<gene>
    <name evidence="2" type="ORF">ACFPOU_09195</name>
</gene>
<keyword evidence="3" id="KW-1185">Reference proteome</keyword>
<sequence length="231" mass="25305">MSELSADCPRCGVKEVTFDVVGAIPVGGQQILQRYEAQCGCRRCKCSTVFVLQTANIDAQKYIYHNGVAHLNGSLDGLVNIIDYVSVRDINTASPPPDMPEAIAKVFTEGATCMSVDCYNAAATMFRLCIDLATKSRLPSSDVDGLNNKVRRNLGLRLPWLFKHGHIPAALEELSSCIKEDGNDGAHEGTLEKVDAEDIMDFTRMLLERLYTEPAQLARANARREARRAGG</sequence>
<dbReference type="RefSeq" id="WP_379719728.1">
    <property type="nucleotide sequence ID" value="NZ_JBHSMS010000028.1"/>
</dbReference>
<dbReference type="Pfam" id="PF13643">
    <property type="entry name" value="DUF4145"/>
    <property type="match status" value="1"/>
</dbReference>
<accession>A0ABW0PFM5</accession>
<protein>
    <submittedName>
        <fullName evidence="2">DUF4145 domain-containing protein</fullName>
    </submittedName>
</protein>
<evidence type="ECO:0000259" key="1">
    <source>
        <dbReference type="Pfam" id="PF13643"/>
    </source>
</evidence>
<dbReference type="EMBL" id="JBHSMS010000028">
    <property type="protein sequence ID" value="MFC5511300.1"/>
    <property type="molecule type" value="Genomic_DNA"/>
</dbReference>
<name>A0ABW0PFM5_9BURK</name>
<feature type="domain" description="DUF4145" evidence="1">
    <location>
        <begin position="112"/>
        <end position="203"/>
    </location>
</feature>
<comment type="caution">
    <text evidence="2">The sequence shown here is derived from an EMBL/GenBank/DDBJ whole genome shotgun (WGS) entry which is preliminary data.</text>
</comment>
<proteinExistence type="predicted"/>
<dbReference type="InterPro" id="IPR025285">
    <property type="entry name" value="DUF4145"/>
</dbReference>